<evidence type="ECO:0000256" key="6">
    <source>
        <dbReference type="SAM" id="MobiDB-lite"/>
    </source>
</evidence>
<reference evidence="9" key="3">
    <citation type="journal article" date="2018" name="Mol. Plant Microbe Interact.">
        <title>Genome sequence resources for the wheat stripe rust pathogen (Puccinia striiformis f. sp. tritici) and the barley stripe rust pathogen (Puccinia striiformis f. sp. hordei).</title>
        <authorList>
            <person name="Xia C."/>
            <person name="Wang M."/>
            <person name="Yin C."/>
            <person name="Cornejo O.E."/>
            <person name="Hulbert S.H."/>
            <person name="Chen X."/>
        </authorList>
    </citation>
    <scope>NUCLEOTIDE SEQUENCE [LARGE SCALE GENOMIC DNA]</scope>
    <source>
        <strain evidence="9">93TX-2</strain>
    </source>
</reference>
<dbReference type="InterPro" id="IPR015353">
    <property type="entry name" value="Rubisco_LSMT_subst-bd"/>
</dbReference>
<sequence>MDVSMESNSTGFGTQTTMEGRYTKFLGWLTESRGVILETNLIQAHNFVENGEGWGMIAITDIKKGTNLFSIPRRAGGKNSFSSPLLSVQSSTLLSNLNTQDRLKISRNWIPLLLVLLYERVQAILDPTGSRSWAPYFDTLPQEFDTLMFWSPEELAELTGSTITEKIGKEEAEKDYFEVIKPLIESRADIFVVPEGTSWETNYGISRYHQMGSLILSRSFHVEASSEISTQEEDISMDSISTGHHSVHDSSLDQTSLHSETLDEEEEEREAVQDIALVPLADLLNAKTGSENAKLFYEIEWLKMNATRNIKKGEQIYNTYGDPPNADLLRRYGHVDVPNRYDVVEISIKTCLEVVASSPLVKITEEESQERLDWALEMGIDELSLLPLFSISPFFHFGFSIISSFVYSVFEIPTELERKSNGDPLLPEELTCILQIFLLTKPDFEDHKSKEKLPKPKLNSSEVIILAQKVIERRMKEYPTSIEEDESLLARLGSTDDHRKIKAIIVRKSEKEILVQLLDSLALKLTAFYAKDSDSSNPPSIQKRKPDSCNQNSNLKIRKTK</sequence>
<dbReference type="SUPFAM" id="SSF81822">
    <property type="entry name" value="RuBisCo LSMT C-terminal, substrate-binding domain"/>
    <property type="match status" value="1"/>
</dbReference>
<protein>
    <recommendedName>
        <fullName evidence="1">N-lysine methyltransferase SETD6</fullName>
    </recommendedName>
    <alternativeName>
        <fullName evidence="5">SET domain-containing protein 6</fullName>
    </alternativeName>
</protein>
<reference evidence="8 9" key="1">
    <citation type="submission" date="2017-12" db="EMBL/GenBank/DDBJ databases">
        <title>Gene loss provides genomic basis for host adaptation in cereal stripe rust fungi.</title>
        <authorList>
            <person name="Xia C."/>
        </authorList>
    </citation>
    <scope>NUCLEOTIDE SEQUENCE [LARGE SCALE GENOMIC DNA]</scope>
    <source>
        <strain evidence="8 9">93TX-2</strain>
    </source>
</reference>
<name>A0A2S4W2H2_9BASI</name>
<keyword evidence="2" id="KW-0489">Methyltransferase</keyword>
<dbReference type="AlphaFoldDB" id="A0A2S4W2H2"/>
<evidence type="ECO:0000256" key="1">
    <source>
        <dbReference type="ARBA" id="ARBA00016973"/>
    </source>
</evidence>
<dbReference type="EMBL" id="PKSM01000082">
    <property type="protein sequence ID" value="POW15961.1"/>
    <property type="molecule type" value="Genomic_DNA"/>
</dbReference>
<dbReference type="PANTHER" id="PTHR13271">
    <property type="entry name" value="UNCHARACTERIZED PUTATIVE METHYLTRANSFERASE"/>
    <property type="match status" value="1"/>
</dbReference>
<dbReference type="VEuPathDB" id="FungiDB:PSTT_15017"/>
<dbReference type="InterPro" id="IPR050600">
    <property type="entry name" value="SETD3_SETD6_MTase"/>
</dbReference>
<dbReference type="SUPFAM" id="SSF82199">
    <property type="entry name" value="SET domain"/>
    <property type="match status" value="1"/>
</dbReference>
<dbReference type="Gene3D" id="3.90.1410.10">
    <property type="entry name" value="set domain protein methyltransferase, domain 1"/>
    <property type="match status" value="1"/>
</dbReference>
<feature type="domain" description="SET" evidence="7">
    <location>
        <begin position="40"/>
        <end position="321"/>
    </location>
</feature>
<dbReference type="Gene3D" id="3.90.1420.10">
    <property type="entry name" value="Rubisco LSMT, substrate-binding domain"/>
    <property type="match status" value="1"/>
</dbReference>
<evidence type="ECO:0000256" key="2">
    <source>
        <dbReference type="ARBA" id="ARBA00022603"/>
    </source>
</evidence>
<dbReference type="InterPro" id="IPR001214">
    <property type="entry name" value="SET_dom"/>
</dbReference>
<feature type="region of interest" description="Disordered" evidence="6">
    <location>
        <begin position="531"/>
        <end position="561"/>
    </location>
</feature>
<organism evidence="8 9">
    <name type="scientific">Puccinia striiformis</name>
    <dbReference type="NCBI Taxonomy" id="27350"/>
    <lineage>
        <taxon>Eukaryota</taxon>
        <taxon>Fungi</taxon>
        <taxon>Dikarya</taxon>
        <taxon>Basidiomycota</taxon>
        <taxon>Pucciniomycotina</taxon>
        <taxon>Pucciniomycetes</taxon>
        <taxon>Pucciniales</taxon>
        <taxon>Pucciniaceae</taxon>
        <taxon>Puccinia</taxon>
    </lineage>
</organism>
<dbReference type="FunFam" id="3.90.1410.10:FF:000007">
    <property type="entry name" value="Ribosomal lysine N-methyltransferase 4"/>
    <property type="match status" value="1"/>
</dbReference>
<keyword evidence="4" id="KW-0949">S-adenosyl-L-methionine</keyword>
<evidence type="ECO:0000256" key="3">
    <source>
        <dbReference type="ARBA" id="ARBA00022679"/>
    </source>
</evidence>
<accession>A0A2S4W2H2</accession>
<dbReference type="PIRSF" id="PIRSF011771">
    <property type="entry name" value="RMS1_SET"/>
    <property type="match status" value="1"/>
</dbReference>
<feature type="region of interest" description="Disordered" evidence="6">
    <location>
        <begin position="240"/>
        <end position="262"/>
    </location>
</feature>
<dbReference type="GO" id="GO:0016279">
    <property type="term" value="F:protein-lysine N-methyltransferase activity"/>
    <property type="evidence" value="ECO:0007669"/>
    <property type="project" value="InterPro"/>
</dbReference>
<keyword evidence="9" id="KW-1185">Reference proteome</keyword>
<dbReference type="Pfam" id="PF09273">
    <property type="entry name" value="Rubis-subs-bind"/>
    <property type="match status" value="1"/>
</dbReference>
<evidence type="ECO:0000259" key="7">
    <source>
        <dbReference type="PROSITE" id="PS50280"/>
    </source>
</evidence>
<dbReference type="PANTHER" id="PTHR13271:SF34">
    <property type="entry name" value="N-LYSINE METHYLTRANSFERASE SETD6"/>
    <property type="match status" value="1"/>
</dbReference>
<evidence type="ECO:0000256" key="5">
    <source>
        <dbReference type="ARBA" id="ARBA00030096"/>
    </source>
</evidence>
<dbReference type="InterPro" id="IPR046341">
    <property type="entry name" value="SET_dom_sf"/>
</dbReference>
<dbReference type="Proteomes" id="UP000238274">
    <property type="component" value="Unassembled WGS sequence"/>
</dbReference>
<dbReference type="VEuPathDB" id="FungiDB:PSHT_06896"/>
<dbReference type="GO" id="GO:0005634">
    <property type="term" value="C:nucleus"/>
    <property type="evidence" value="ECO:0007669"/>
    <property type="project" value="TreeGrafter"/>
</dbReference>
<dbReference type="GO" id="GO:0032259">
    <property type="term" value="P:methylation"/>
    <property type="evidence" value="ECO:0007669"/>
    <property type="project" value="UniProtKB-KW"/>
</dbReference>
<gene>
    <name evidence="8" type="ORF">PSHT_06896</name>
</gene>
<evidence type="ECO:0000313" key="9">
    <source>
        <dbReference type="Proteomes" id="UP000238274"/>
    </source>
</evidence>
<reference evidence="9" key="2">
    <citation type="journal article" date="2018" name="BMC Genomics">
        <title>Genomic insights into host adaptation between the wheat stripe rust pathogen (Puccinia striiformis f. sp. tritici) and the barley stripe rust pathogen (Puccinia striiformis f. sp. hordei).</title>
        <authorList>
            <person name="Xia C."/>
            <person name="Wang M."/>
            <person name="Yin C."/>
            <person name="Cornejo O.E."/>
            <person name="Hulbert S.H."/>
            <person name="Chen X."/>
        </authorList>
    </citation>
    <scope>NUCLEOTIDE SEQUENCE [LARGE SCALE GENOMIC DNA]</scope>
    <source>
        <strain evidence="9">93TX-2</strain>
    </source>
</reference>
<dbReference type="PROSITE" id="PS50280">
    <property type="entry name" value="SET"/>
    <property type="match status" value="1"/>
</dbReference>
<dbReference type="InterPro" id="IPR036464">
    <property type="entry name" value="Rubisco_LSMT_subst-bd_sf"/>
</dbReference>
<evidence type="ECO:0000256" key="4">
    <source>
        <dbReference type="ARBA" id="ARBA00022691"/>
    </source>
</evidence>
<evidence type="ECO:0000313" key="8">
    <source>
        <dbReference type="EMBL" id="POW15961.1"/>
    </source>
</evidence>
<comment type="caution">
    <text evidence="8">The sequence shown here is derived from an EMBL/GenBank/DDBJ whole genome shotgun (WGS) entry which is preliminary data.</text>
</comment>
<proteinExistence type="predicted"/>
<dbReference type="Pfam" id="PF00856">
    <property type="entry name" value="SET"/>
    <property type="match status" value="1"/>
</dbReference>
<dbReference type="InterPro" id="IPR011383">
    <property type="entry name" value="N-lys_methylase_SETD6"/>
</dbReference>
<dbReference type="OrthoDB" id="341421at2759"/>
<keyword evidence="3" id="KW-0808">Transferase</keyword>